<keyword evidence="3" id="KW-1185">Reference proteome</keyword>
<reference evidence="2 3" key="1">
    <citation type="submission" date="2021-02" db="EMBL/GenBank/DDBJ databases">
        <authorList>
            <person name="Han P."/>
        </authorList>
    </citation>
    <scope>NUCLEOTIDE SEQUENCE [LARGE SCALE GENOMIC DNA]</scope>
    <source>
        <strain evidence="2">Candidatus Nitrospira sp. ZN2</strain>
    </source>
</reference>
<proteinExistence type="predicted"/>
<protein>
    <submittedName>
        <fullName evidence="2">Uncharacterized protein</fullName>
    </submittedName>
</protein>
<dbReference type="Proteomes" id="UP000675880">
    <property type="component" value="Unassembled WGS sequence"/>
</dbReference>
<gene>
    <name evidence="2" type="ORF">NSPZN2_30193</name>
</gene>
<accession>A0ABM8RG69</accession>
<organism evidence="2 3">
    <name type="scientific">Nitrospira defluvii</name>
    <dbReference type="NCBI Taxonomy" id="330214"/>
    <lineage>
        <taxon>Bacteria</taxon>
        <taxon>Pseudomonadati</taxon>
        <taxon>Nitrospirota</taxon>
        <taxon>Nitrospiria</taxon>
        <taxon>Nitrospirales</taxon>
        <taxon>Nitrospiraceae</taxon>
        <taxon>Nitrospira</taxon>
    </lineage>
</organism>
<comment type="caution">
    <text evidence="2">The sequence shown here is derived from an EMBL/GenBank/DDBJ whole genome shotgun (WGS) entry which is preliminary data.</text>
</comment>
<evidence type="ECO:0000313" key="2">
    <source>
        <dbReference type="EMBL" id="CAE6751452.1"/>
    </source>
</evidence>
<feature type="compositionally biased region" description="Basic and acidic residues" evidence="1">
    <location>
        <begin position="14"/>
        <end position="26"/>
    </location>
</feature>
<sequence length="55" mass="6298">MSAGESFKTGGRYDQQDFRESTREGPGEVHVLLQDGRIFFQPTVHRCDRGLYGHQ</sequence>
<feature type="region of interest" description="Disordered" evidence="1">
    <location>
        <begin position="1"/>
        <end position="26"/>
    </location>
</feature>
<dbReference type="EMBL" id="CAJNBJ010000016">
    <property type="protein sequence ID" value="CAE6751452.1"/>
    <property type="molecule type" value="Genomic_DNA"/>
</dbReference>
<name>A0ABM8RG69_9BACT</name>
<evidence type="ECO:0000256" key="1">
    <source>
        <dbReference type="SAM" id="MobiDB-lite"/>
    </source>
</evidence>
<evidence type="ECO:0000313" key="3">
    <source>
        <dbReference type="Proteomes" id="UP000675880"/>
    </source>
</evidence>